<evidence type="ECO:0000313" key="2">
    <source>
        <dbReference type="EMBL" id="KAK9019502.1"/>
    </source>
</evidence>
<name>A0ABR2S2Y4_9ROSI</name>
<protein>
    <submittedName>
        <fullName evidence="2">Uncharacterized protein</fullName>
    </submittedName>
</protein>
<keyword evidence="3" id="KW-1185">Reference proteome</keyword>
<sequence length="95" mass="10706">MLQQDTRLMINSDSSKSRLHLFSDSRTEQTTRRKHHAPQLWRISHSSTPNHHSMGDRAHSSPEPLQPEPPPPKAAPPPVQPPEEKISCTPCLCSK</sequence>
<evidence type="ECO:0000313" key="3">
    <source>
        <dbReference type="Proteomes" id="UP001396334"/>
    </source>
</evidence>
<reference evidence="2 3" key="1">
    <citation type="journal article" date="2024" name="G3 (Bethesda)">
        <title>Genome assembly of Hibiscus sabdariffa L. provides insights into metabolisms of medicinal natural products.</title>
        <authorList>
            <person name="Kim T."/>
        </authorList>
    </citation>
    <scope>NUCLEOTIDE SEQUENCE [LARGE SCALE GENOMIC DNA]</scope>
    <source>
        <strain evidence="2">TK-2024</strain>
        <tissue evidence="2">Old leaves</tissue>
    </source>
</reference>
<proteinExistence type="predicted"/>
<feature type="compositionally biased region" description="Polar residues" evidence="1">
    <location>
        <begin position="1"/>
        <end position="14"/>
    </location>
</feature>
<feature type="compositionally biased region" description="Pro residues" evidence="1">
    <location>
        <begin position="64"/>
        <end position="81"/>
    </location>
</feature>
<evidence type="ECO:0000256" key="1">
    <source>
        <dbReference type="SAM" id="MobiDB-lite"/>
    </source>
</evidence>
<feature type="region of interest" description="Disordered" evidence="1">
    <location>
        <begin position="1"/>
        <end position="95"/>
    </location>
</feature>
<accession>A0ABR2S2Y4</accession>
<feature type="compositionally biased region" description="Basic and acidic residues" evidence="1">
    <location>
        <begin position="21"/>
        <end position="31"/>
    </location>
</feature>
<organism evidence="2 3">
    <name type="scientific">Hibiscus sabdariffa</name>
    <name type="common">roselle</name>
    <dbReference type="NCBI Taxonomy" id="183260"/>
    <lineage>
        <taxon>Eukaryota</taxon>
        <taxon>Viridiplantae</taxon>
        <taxon>Streptophyta</taxon>
        <taxon>Embryophyta</taxon>
        <taxon>Tracheophyta</taxon>
        <taxon>Spermatophyta</taxon>
        <taxon>Magnoliopsida</taxon>
        <taxon>eudicotyledons</taxon>
        <taxon>Gunneridae</taxon>
        <taxon>Pentapetalae</taxon>
        <taxon>rosids</taxon>
        <taxon>malvids</taxon>
        <taxon>Malvales</taxon>
        <taxon>Malvaceae</taxon>
        <taxon>Malvoideae</taxon>
        <taxon>Hibiscus</taxon>
    </lineage>
</organism>
<dbReference type="EMBL" id="JBBPBN010000017">
    <property type="protein sequence ID" value="KAK9019502.1"/>
    <property type="molecule type" value="Genomic_DNA"/>
</dbReference>
<gene>
    <name evidence="2" type="ORF">V6N11_054020</name>
</gene>
<dbReference type="Proteomes" id="UP001396334">
    <property type="component" value="Unassembled WGS sequence"/>
</dbReference>
<comment type="caution">
    <text evidence="2">The sequence shown here is derived from an EMBL/GenBank/DDBJ whole genome shotgun (WGS) entry which is preliminary data.</text>
</comment>